<name>A0ABX9EZ68_9ENTR</name>
<gene>
    <name evidence="1" type="ORF">DP181_21540</name>
</gene>
<organism evidence="1 2">
    <name type="scientific">Enterobacter kobei</name>
    <dbReference type="NCBI Taxonomy" id="208224"/>
    <lineage>
        <taxon>Bacteria</taxon>
        <taxon>Pseudomonadati</taxon>
        <taxon>Pseudomonadota</taxon>
        <taxon>Gammaproteobacteria</taxon>
        <taxon>Enterobacterales</taxon>
        <taxon>Enterobacteriaceae</taxon>
        <taxon>Enterobacter</taxon>
        <taxon>Enterobacter cloacae complex</taxon>
    </lineage>
</organism>
<proteinExistence type="predicted"/>
<reference evidence="1 2" key="1">
    <citation type="submission" date="2018-06" db="EMBL/GenBank/DDBJ databases">
        <title>ACT-28, a chromosomally-encoded AmpC with carbapenemase activity from Enterobacter kobei.</title>
        <authorList>
            <person name="Jousset A.B."/>
            <person name="Oueslati S."/>
            <person name="Bernabeu S."/>
            <person name="Takissian J."/>
            <person name="Creton E."/>
            <person name="Vogel A."/>
            <person name="Cotellon G."/>
            <person name="Bonnin R.A."/>
            <person name="Dortet L."/>
            <person name="Naas T."/>
        </authorList>
    </citation>
    <scope>NUCLEOTIDE SEQUENCE [LARGE SCALE GENOMIC DNA]</scope>
    <source>
        <strain evidence="1 2">149H6</strain>
    </source>
</reference>
<accession>A0ABX9EZ68</accession>
<evidence type="ECO:0000313" key="2">
    <source>
        <dbReference type="Proteomes" id="UP000250603"/>
    </source>
</evidence>
<dbReference type="EMBL" id="QMCK01000078">
    <property type="protein sequence ID" value="RAY20937.1"/>
    <property type="molecule type" value="Genomic_DNA"/>
</dbReference>
<keyword evidence="2" id="KW-1185">Reference proteome</keyword>
<evidence type="ECO:0000313" key="1">
    <source>
        <dbReference type="EMBL" id="RAY20937.1"/>
    </source>
</evidence>
<dbReference type="Proteomes" id="UP000250603">
    <property type="component" value="Unassembled WGS sequence"/>
</dbReference>
<sequence length="157" mass="18797">MTFNVKNGNVKIDDYPIELSSFEIFTSSEFYKTHPQFTKIGKFYFSKNDIEWEGQNFIVEFRPAIFSFNPSLFLTSKDGDFYQSLKDWDKRASLKNLEEEERRLTEWVQNKFSRNNMGKINKPPYGTKWTYEWGEITVQSNERSFDCGIYIEWNLNL</sequence>
<protein>
    <submittedName>
        <fullName evidence="1">Uncharacterized protein</fullName>
    </submittedName>
</protein>
<comment type="caution">
    <text evidence="1">The sequence shown here is derived from an EMBL/GenBank/DDBJ whole genome shotgun (WGS) entry which is preliminary data.</text>
</comment>